<protein>
    <submittedName>
        <fullName evidence="3">Uncharacterized protein</fullName>
    </submittedName>
</protein>
<feature type="transmembrane region" description="Helical" evidence="2">
    <location>
        <begin position="43"/>
        <end position="61"/>
    </location>
</feature>
<organism evidence="3 4">
    <name type="scientific">Candidatus Geothrix odensensis</name>
    <dbReference type="NCBI Taxonomy" id="2954440"/>
    <lineage>
        <taxon>Bacteria</taxon>
        <taxon>Pseudomonadati</taxon>
        <taxon>Acidobacteriota</taxon>
        <taxon>Holophagae</taxon>
        <taxon>Holophagales</taxon>
        <taxon>Holophagaceae</taxon>
        <taxon>Geothrix</taxon>
    </lineage>
</organism>
<keyword evidence="2" id="KW-0812">Transmembrane</keyword>
<evidence type="ECO:0000256" key="1">
    <source>
        <dbReference type="SAM" id="MobiDB-lite"/>
    </source>
</evidence>
<evidence type="ECO:0000256" key="2">
    <source>
        <dbReference type="SAM" id="Phobius"/>
    </source>
</evidence>
<dbReference type="Proteomes" id="UP000709959">
    <property type="component" value="Unassembled WGS sequence"/>
</dbReference>
<evidence type="ECO:0000313" key="3">
    <source>
        <dbReference type="EMBL" id="MBK8573229.1"/>
    </source>
</evidence>
<feature type="compositionally biased region" description="Polar residues" evidence="1">
    <location>
        <begin position="353"/>
        <end position="367"/>
    </location>
</feature>
<proteinExistence type="predicted"/>
<dbReference type="InterPro" id="IPR046674">
    <property type="entry name" value="DUF6544"/>
</dbReference>
<feature type="region of interest" description="Disordered" evidence="1">
    <location>
        <begin position="346"/>
        <end position="379"/>
    </location>
</feature>
<reference evidence="3 4" key="1">
    <citation type="submission" date="2020-10" db="EMBL/GenBank/DDBJ databases">
        <title>Connecting structure to function with the recovery of over 1000 high-quality activated sludge metagenome-assembled genomes encoding full-length rRNA genes using long-read sequencing.</title>
        <authorList>
            <person name="Singleton C.M."/>
            <person name="Petriglieri F."/>
            <person name="Kristensen J.M."/>
            <person name="Kirkegaard R.H."/>
            <person name="Michaelsen T.Y."/>
            <person name="Andersen M.H."/>
            <person name="Karst S.M."/>
            <person name="Dueholm M.S."/>
            <person name="Nielsen P.H."/>
            <person name="Albertsen M."/>
        </authorList>
    </citation>
    <scope>NUCLEOTIDE SEQUENCE [LARGE SCALE GENOMIC DNA]</scope>
    <source>
        <strain evidence="3">OdNE_18-Q3-R46-58_MAXAC.008</strain>
    </source>
</reference>
<sequence>MIRTVFLIVVLAHGLIHLLGFAKAFGHADLPQLTQPIPRGRGLLWLTAGLLMLATAASLLVWPRGWWLLGALALVISQVVILSSWRDAKAGTVANLVLLAGVLYGLASEGPWSLRADYERSTRPSRAVASAEAVLTEADLAALPEPVRRYVRQSGALGQPRPRSFRATWTGRIRSSPSASWMAFTAEQENRLDLPRRHFLMDASMKGLPVSVLHAFDERGATMRVRLLSLASMVDAKGAELTRAETVTLFNDLCILAPGALTSPLIAWEPIDGRQARASSPSVATPSGPSCGSTTWASWWTSARMIGWPAPPMAAPSPPCTGPRPCGTTRKWARCAWPPTGRRCGIRPRVPTPTANSSSPRWPTTSVPDPGRAPPRCVQARHPAILVPWRRHPWPGR</sequence>
<feature type="transmembrane region" description="Helical" evidence="2">
    <location>
        <begin position="91"/>
        <end position="107"/>
    </location>
</feature>
<dbReference type="EMBL" id="JADKCH010000014">
    <property type="protein sequence ID" value="MBK8573229.1"/>
    <property type="molecule type" value="Genomic_DNA"/>
</dbReference>
<feature type="transmembrane region" description="Helical" evidence="2">
    <location>
        <begin position="66"/>
        <end position="85"/>
    </location>
</feature>
<gene>
    <name evidence="3" type="ORF">IPN91_11415</name>
</gene>
<name>A0A936K6T8_9BACT</name>
<dbReference type="AlphaFoldDB" id="A0A936K6T8"/>
<keyword evidence="2" id="KW-1133">Transmembrane helix</keyword>
<accession>A0A936K6T8</accession>
<comment type="caution">
    <text evidence="3">The sequence shown here is derived from an EMBL/GenBank/DDBJ whole genome shotgun (WGS) entry which is preliminary data.</text>
</comment>
<keyword evidence="2" id="KW-0472">Membrane</keyword>
<evidence type="ECO:0000313" key="4">
    <source>
        <dbReference type="Proteomes" id="UP000709959"/>
    </source>
</evidence>
<dbReference type="Pfam" id="PF20181">
    <property type="entry name" value="DUF6544"/>
    <property type="match status" value="1"/>
</dbReference>